<dbReference type="Proteomes" id="UP000078354">
    <property type="component" value="Chromosome"/>
</dbReference>
<keyword evidence="2" id="KW-1185">Reference proteome</keyword>
<evidence type="ECO:0000313" key="2">
    <source>
        <dbReference type="Proteomes" id="UP000078354"/>
    </source>
</evidence>
<evidence type="ECO:0000313" key="1">
    <source>
        <dbReference type="EMBL" id="ANJ56259.1"/>
    </source>
</evidence>
<dbReference type="KEGG" id="psil:PMA3_14360"/>
<sequence length="110" mass="12294">MTCQARAGTQRPRYRKVEYINDDLHLLIIERDLKLQFAGWILSIGKAGVVNLAPYSWLCILLTRTAGTAIAGEPAQTAQGFLEGSTLEVLSRNFYLNNDYRSPSPADKSY</sequence>
<proteinExistence type="predicted"/>
<dbReference type="AlphaFoldDB" id="A0A191YU15"/>
<organism evidence="1 2">
    <name type="scientific">Pseudomonas silesiensis</name>
    <dbReference type="NCBI Taxonomy" id="1853130"/>
    <lineage>
        <taxon>Bacteria</taxon>
        <taxon>Pseudomonadati</taxon>
        <taxon>Pseudomonadota</taxon>
        <taxon>Gammaproteobacteria</taxon>
        <taxon>Pseudomonadales</taxon>
        <taxon>Pseudomonadaceae</taxon>
        <taxon>Pseudomonas</taxon>
    </lineage>
</organism>
<gene>
    <name evidence="1" type="ORF">PMA3_14360</name>
</gene>
<name>A0A191YU15_9PSED</name>
<accession>A0A191YU15</accession>
<dbReference type="EMBL" id="CP014870">
    <property type="protein sequence ID" value="ANJ56259.1"/>
    <property type="molecule type" value="Genomic_DNA"/>
</dbReference>
<reference evidence="1 2" key="1">
    <citation type="journal article" date="2018" name="Syst. Appl. Microbiol.">
        <title>Pseudomonas silesiensis sp. nov. strain A3T isolated from a biological pesticide sewage treatment plant and analysis of the complete genome sequence.</title>
        <authorList>
            <person name="Kaminski M.A."/>
            <person name="Furmanczyk E.M."/>
            <person name="Sobczak A."/>
            <person name="Dziembowski A."/>
            <person name="Lipinski L."/>
        </authorList>
    </citation>
    <scope>NUCLEOTIDE SEQUENCE [LARGE SCALE GENOMIC DNA]</scope>
    <source>
        <strain evidence="1 2">A3</strain>
    </source>
</reference>
<protein>
    <submittedName>
        <fullName evidence="1">Uncharacterized protein</fullName>
    </submittedName>
</protein>